<keyword evidence="4" id="KW-0411">Iron-sulfur</keyword>
<dbReference type="CDD" id="cd00056">
    <property type="entry name" value="ENDO3c"/>
    <property type="match status" value="1"/>
</dbReference>
<keyword evidence="2" id="KW-0479">Metal-binding</keyword>
<evidence type="ECO:0000256" key="5">
    <source>
        <dbReference type="SAM" id="MobiDB-lite"/>
    </source>
</evidence>
<sequence>MNAEQLLRVYGMLLEAFGEQDWWPAQSAFEVMIGAILTQNTAWTNVERALERLRLRSSLDAESILALDPPELADALRPSGYFNVKSQRVRGFCAAYLEAGGHPGLAALATPDLRARLLAIKGIGPETADDILLYAFDRPVFVVDAYTRRIFERLGLLAGGETYEVIRRGFEQALGPDVPMLKEYHALIVSQGKEVCRTRPACERCALRRTCAAAAPSPSDSSTSSRSSHRRRRGTTASEETQ</sequence>
<dbReference type="InterPro" id="IPR003265">
    <property type="entry name" value="HhH-GPD_domain"/>
</dbReference>
<dbReference type="InterPro" id="IPR011257">
    <property type="entry name" value="DNA_glycosylase"/>
</dbReference>
<dbReference type="STRING" id="768671.ThimaDRAFT_4255"/>
<feature type="compositionally biased region" description="Low complexity" evidence="5">
    <location>
        <begin position="212"/>
        <end position="226"/>
    </location>
</feature>
<gene>
    <name evidence="7" type="ORF">ThimaDRAFT_4255</name>
</gene>
<organism evidence="7 8">
    <name type="scientific">Thiocapsa marina 5811</name>
    <dbReference type="NCBI Taxonomy" id="768671"/>
    <lineage>
        <taxon>Bacteria</taxon>
        <taxon>Pseudomonadati</taxon>
        <taxon>Pseudomonadota</taxon>
        <taxon>Gammaproteobacteria</taxon>
        <taxon>Chromatiales</taxon>
        <taxon>Chromatiaceae</taxon>
        <taxon>Thiocapsa</taxon>
    </lineage>
</organism>
<keyword evidence="3" id="KW-0408">Iron</keyword>
<evidence type="ECO:0000259" key="6">
    <source>
        <dbReference type="SMART" id="SM00478"/>
    </source>
</evidence>
<protein>
    <submittedName>
        <fullName evidence="7">HhH-GPD family protein</fullName>
    </submittedName>
</protein>
<evidence type="ECO:0000256" key="4">
    <source>
        <dbReference type="ARBA" id="ARBA00023014"/>
    </source>
</evidence>
<dbReference type="Pfam" id="PF00730">
    <property type="entry name" value="HhH-GPD"/>
    <property type="match status" value="1"/>
</dbReference>
<dbReference type="Gene3D" id="1.10.1670.10">
    <property type="entry name" value="Helix-hairpin-Helix base-excision DNA repair enzymes (C-terminal)"/>
    <property type="match status" value="1"/>
</dbReference>
<feature type="region of interest" description="Disordered" evidence="5">
    <location>
        <begin position="212"/>
        <end position="242"/>
    </location>
</feature>
<keyword evidence="1" id="KW-0004">4Fe-4S</keyword>
<dbReference type="Proteomes" id="UP000005459">
    <property type="component" value="Unassembled WGS sequence"/>
</dbReference>
<evidence type="ECO:0000256" key="1">
    <source>
        <dbReference type="ARBA" id="ARBA00022485"/>
    </source>
</evidence>
<dbReference type="eggNOG" id="COG2231">
    <property type="taxonomic scope" value="Bacteria"/>
</dbReference>
<name>F9UH82_9GAMM</name>
<dbReference type="InterPro" id="IPR023170">
    <property type="entry name" value="HhH_base_excis_C"/>
</dbReference>
<dbReference type="Gene3D" id="1.10.340.30">
    <property type="entry name" value="Hypothetical protein, domain 2"/>
    <property type="match status" value="1"/>
</dbReference>
<feature type="domain" description="HhH-GPD" evidence="6">
    <location>
        <begin position="37"/>
        <end position="194"/>
    </location>
</feature>
<dbReference type="AlphaFoldDB" id="F9UH82"/>
<dbReference type="SMART" id="SM00478">
    <property type="entry name" value="ENDO3c"/>
    <property type="match status" value="1"/>
</dbReference>
<reference evidence="7 8" key="1">
    <citation type="submission" date="2011-06" db="EMBL/GenBank/DDBJ databases">
        <title>The draft genome of Thiocapsa marina 5811.</title>
        <authorList>
            <consortium name="US DOE Joint Genome Institute (JGI-PGF)"/>
            <person name="Lucas S."/>
            <person name="Han J."/>
            <person name="Cheng J.-F."/>
            <person name="Goodwin L."/>
            <person name="Pitluck S."/>
            <person name="Peters L."/>
            <person name="Land M.L."/>
            <person name="Hauser L."/>
            <person name="Vogl K."/>
            <person name="Liu Z."/>
            <person name="Imhoff J."/>
            <person name="Thiel V."/>
            <person name="Frigaard N.-U."/>
            <person name="Bryant D."/>
            <person name="Woyke T.J."/>
        </authorList>
    </citation>
    <scope>NUCLEOTIDE SEQUENCE [LARGE SCALE GENOMIC DNA]</scope>
    <source>
        <strain evidence="7 8">5811</strain>
    </source>
</reference>
<dbReference type="PATRIC" id="fig|768671.3.peg.4489"/>
<evidence type="ECO:0000256" key="2">
    <source>
        <dbReference type="ARBA" id="ARBA00022723"/>
    </source>
</evidence>
<dbReference type="GO" id="GO:0046872">
    <property type="term" value="F:metal ion binding"/>
    <property type="evidence" value="ECO:0007669"/>
    <property type="project" value="UniProtKB-KW"/>
</dbReference>
<dbReference type="EMBL" id="AFWV01000017">
    <property type="protein sequence ID" value="EGV16486.1"/>
    <property type="molecule type" value="Genomic_DNA"/>
</dbReference>
<dbReference type="RefSeq" id="WP_007195127.1">
    <property type="nucleotide sequence ID" value="NZ_AFWV01000017.1"/>
</dbReference>
<proteinExistence type="predicted"/>
<dbReference type="GO" id="GO:0051539">
    <property type="term" value="F:4 iron, 4 sulfur cluster binding"/>
    <property type="evidence" value="ECO:0007669"/>
    <property type="project" value="UniProtKB-KW"/>
</dbReference>
<dbReference type="GO" id="GO:0003824">
    <property type="term" value="F:catalytic activity"/>
    <property type="evidence" value="ECO:0007669"/>
    <property type="project" value="InterPro"/>
</dbReference>
<evidence type="ECO:0000313" key="8">
    <source>
        <dbReference type="Proteomes" id="UP000005459"/>
    </source>
</evidence>
<accession>F9UH82</accession>
<dbReference type="PIRSF" id="PIRSF001435">
    <property type="entry name" value="Nth"/>
    <property type="match status" value="1"/>
</dbReference>
<evidence type="ECO:0000313" key="7">
    <source>
        <dbReference type="EMBL" id="EGV16486.1"/>
    </source>
</evidence>
<dbReference type="SUPFAM" id="SSF48150">
    <property type="entry name" value="DNA-glycosylase"/>
    <property type="match status" value="1"/>
</dbReference>
<dbReference type="PANTHER" id="PTHR10359:SF19">
    <property type="entry name" value="DNA REPAIR GLYCOSYLASE MJ1434-RELATED"/>
    <property type="match status" value="1"/>
</dbReference>
<dbReference type="PANTHER" id="PTHR10359">
    <property type="entry name" value="A/G-SPECIFIC ADENINE GLYCOSYLASE/ENDONUCLEASE III"/>
    <property type="match status" value="1"/>
</dbReference>
<evidence type="ECO:0000256" key="3">
    <source>
        <dbReference type="ARBA" id="ARBA00023004"/>
    </source>
</evidence>
<dbReference type="GO" id="GO:0006284">
    <property type="term" value="P:base-excision repair"/>
    <property type="evidence" value="ECO:0007669"/>
    <property type="project" value="InterPro"/>
</dbReference>
<keyword evidence="8" id="KW-1185">Reference proteome</keyword>